<feature type="region of interest" description="Disordered" evidence="2">
    <location>
        <begin position="171"/>
        <end position="191"/>
    </location>
</feature>
<proteinExistence type="predicted"/>
<accession>A0A0V0QJS3</accession>
<dbReference type="InParanoid" id="A0A0V0QJS3"/>
<sequence length="665" mass="80280">MPGGENFFIDGNRQAFPHKINQHQHRSEIYDSKALEQNEKFDNTYQQRNFDRSLDIHDIEGTKPGTLISKVVKNKDLAQNYPQRYHNQQQKQQNSDALDNFLRESQGTFKDRKHYFEENNQGSQQQRYQSSIDTYNNQGQQLQRQDKQQDTERYRQTKELEERIRYLQMEEDKLRQDRQRQQQKQDDDDYYYKQKYLEQMKREQDEEERQQNLQEDSIQQEKMQHQFLLYKKILKQILLIQTLRRRLQELENEISGLKQNEKQFRYRNEQETNNQNKYNEQQYQDNYNIAENKYQQQQKKVQIQENPIDIQRQKASENLEKLNQLKIEKEKAYRQNQSSIYDNILSQQKDQANFKIDINGYPVYRQAKNYQRQNPTSLSYGSKNDYNNQKQMSYGILDNRIREQNQVNNYNQQSERYQNKSELYNPNLPLYKQERDQSLRDFRNQQEIEQEQNKQYKQKLEMLKKIEQNRTIDQYQKQGPPQNPKIDPSIQYASEYKQTYKPEFEKSRPLGPFDNKYLQGRQVPPHYYHSKLNALGSIPNEPHDTVEIAKEIIKPPSAERAKKGAYSSQNELGNDGSLRNSQAFYGTQDRVGKDREEKEYMEKLKEYQKFDRENNHSISKIQTNYDMGVQRQNNNQYQKNLDGSQLMDKTNFGQAAKNVSKIKIY</sequence>
<feature type="coiled-coil region" evidence="1">
    <location>
        <begin position="400"/>
        <end position="469"/>
    </location>
</feature>
<comment type="caution">
    <text evidence="3">The sequence shown here is derived from an EMBL/GenBank/DDBJ whole genome shotgun (WGS) entry which is preliminary data.</text>
</comment>
<reference evidence="3 4" key="1">
    <citation type="journal article" date="2015" name="Sci. Rep.">
        <title>Genome of the facultative scuticociliatosis pathogen Pseudocohnilembus persalinus provides insight into its virulence through horizontal gene transfer.</title>
        <authorList>
            <person name="Xiong J."/>
            <person name="Wang G."/>
            <person name="Cheng J."/>
            <person name="Tian M."/>
            <person name="Pan X."/>
            <person name="Warren A."/>
            <person name="Jiang C."/>
            <person name="Yuan D."/>
            <person name="Miao W."/>
        </authorList>
    </citation>
    <scope>NUCLEOTIDE SEQUENCE [LARGE SCALE GENOMIC DNA]</scope>
    <source>
        <strain evidence="3">36N120E</strain>
    </source>
</reference>
<dbReference type="EMBL" id="LDAU01000154">
    <property type="protein sequence ID" value="KRX02527.1"/>
    <property type="molecule type" value="Genomic_DNA"/>
</dbReference>
<feature type="region of interest" description="Disordered" evidence="2">
    <location>
        <begin position="367"/>
        <end position="389"/>
    </location>
</feature>
<dbReference type="AlphaFoldDB" id="A0A0V0QJS3"/>
<gene>
    <name evidence="3" type="ORF">PPERSA_11867</name>
</gene>
<name>A0A0V0QJS3_PSEPJ</name>
<protein>
    <submittedName>
        <fullName evidence="3">Uncharacterized protein</fullName>
    </submittedName>
</protein>
<dbReference type="Proteomes" id="UP000054937">
    <property type="component" value="Unassembled WGS sequence"/>
</dbReference>
<keyword evidence="4" id="KW-1185">Reference proteome</keyword>
<evidence type="ECO:0000256" key="1">
    <source>
        <dbReference type="SAM" id="Coils"/>
    </source>
</evidence>
<keyword evidence="1" id="KW-0175">Coiled coil</keyword>
<organism evidence="3 4">
    <name type="scientific">Pseudocohnilembus persalinus</name>
    <name type="common">Ciliate</name>
    <dbReference type="NCBI Taxonomy" id="266149"/>
    <lineage>
        <taxon>Eukaryota</taxon>
        <taxon>Sar</taxon>
        <taxon>Alveolata</taxon>
        <taxon>Ciliophora</taxon>
        <taxon>Intramacronucleata</taxon>
        <taxon>Oligohymenophorea</taxon>
        <taxon>Scuticociliatia</taxon>
        <taxon>Philasterida</taxon>
        <taxon>Pseudocohnilembidae</taxon>
        <taxon>Pseudocohnilembus</taxon>
    </lineage>
</organism>
<feature type="compositionally biased region" description="Polar residues" evidence="2">
    <location>
        <begin position="368"/>
        <end position="389"/>
    </location>
</feature>
<evidence type="ECO:0000313" key="4">
    <source>
        <dbReference type="Proteomes" id="UP000054937"/>
    </source>
</evidence>
<evidence type="ECO:0000256" key="2">
    <source>
        <dbReference type="SAM" id="MobiDB-lite"/>
    </source>
</evidence>
<evidence type="ECO:0000313" key="3">
    <source>
        <dbReference type="EMBL" id="KRX02527.1"/>
    </source>
</evidence>